<accession>A0A1J7IAM9</accession>
<proteinExistence type="predicted"/>
<keyword evidence="4" id="KW-1185">Reference proteome</keyword>
<dbReference type="InParanoid" id="A0A1J7IAM9"/>
<keyword evidence="2" id="KW-0812">Transmembrane</keyword>
<dbReference type="AlphaFoldDB" id="A0A1J7IAM9"/>
<organism evidence="3 4">
    <name type="scientific">Coniochaeta ligniaria NRRL 30616</name>
    <dbReference type="NCBI Taxonomy" id="1408157"/>
    <lineage>
        <taxon>Eukaryota</taxon>
        <taxon>Fungi</taxon>
        <taxon>Dikarya</taxon>
        <taxon>Ascomycota</taxon>
        <taxon>Pezizomycotina</taxon>
        <taxon>Sordariomycetes</taxon>
        <taxon>Sordariomycetidae</taxon>
        <taxon>Coniochaetales</taxon>
        <taxon>Coniochaetaceae</taxon>
        <taxon>Coniochaeta</taxon>
    </lineage>
</organism>
<dbReference type="STRING" id="1408157.A0A1J7IAM9"/>
<gene>
    <name evidence="3" type="ORF">CONLIGDRAFT_685486</name>
</gene>
<evidence type="ECO:0000313" key="3">
    <source>
        <dbReference type="EMBL" id="OIW24517.1"/>
    </source>
</evidence>
<dbReference type="EMBL" id="KV875103">
    <property type="protein sequence ID" value="OIW24517.1"/>
    <property type="molecule type" value="Genomic_DNA"/>
</dbReference>
<evidence type="ECO:0000313" key="4">
    <source>
        <dbReference type="Proteomes" id="UP000182658"/>
    </source>
</evidence>
<keyword evidence="2" id="KW-0472">Membrane</keyword>
<feature type="region of interest" description="Disordered" evidence="1">
    <location>
        <begin position="278"/>
        <end position="381"/>
    </location>
</feature>
<keyword evidence="2" id="KW-1133">Transmembrane helix</keyword>
<sequence length="381" mass="39375">MSTCTPHPIPLPSPFPVPQSCTATLVLTTYNATKTITTSPPPGAPFSSVFSFVSSSLTTDLSLYGLVAGFATLPPGGGPRFHDAGCYPARYGELRGAWFLERDNREREENGGDKGGKGCGGGGVATYYSPGVCPVGWVGTGTVVRTSVGGEGQGGKEEETAATCCPPDFTVPAEVQGKGGEVPVYCESVVSTETGVWAADAGSWTTVQTGTVRAAGVEVRWREGEVGGGMDGGGGGDGRVLSAGAKAGIGVGIGIGSAAAVLGAVGVWFRVRRRRRVRKGKGKMKEEGDGLGNGEKGSLGPAGIGELEGERERQTPELPVEEKRLEMDGEGERAVEMDGRGREVRRAGAVRKDEKSGEGEKREMGTGKDGINVHEIAAELE</sequence>
<feature type="compositionally biased region" description="Gly residues" evidence="1">
    <location>
        <begin position="290"/>
        <end position="303"/>
    </location>
</feature>
<evidence type="ECO:0000256" key="2">
    <source>
        <dbReference type="SAM" id="Phobius"/>
    </source>
</evidence>
<reference evidence="3 4" key="1">
    <citation type="submission" date="2016-10" db="EMBL/GenBank/DDBJ databases">
        <title>Draft genome sequence of Coniochaeta ligniaria NRRL30616, a lignocellulolytic fungus for bioabatement of inhibitors in plant biomass hydrolysates.</title>
        <authorList>
            <consortium name="DOE Joint Genome Institute"/>
            <person name="Jimenez D.J."/>
            <person name="Hector R.E."/>
            <person name="Riley R."/>
            <person name="Sun H."/>
            <person name="Grigoriev I.V."/>
            <person name="Van Elsas J.D."/>
            <person name="Nichols N.N."/>
        </authorList>
    </citation>
    <scope>NUCLEOTIDE SEQUENCE [LARGE SCALE GENOMIC DNA]</scope>
    <source>
        <strain evidence="3 4">NRRL 30616</strain>
    </source>
</reference>
<protein>
    <submittedName>
        <fullName evidence="3">Uncharacterized protein</fullName>
    </submittedName>
</protein>
<dbReference type="OrthoDB" id="4770059at2759"/>
<feature type="compositionally biased region" description="Basic and acidic residues" evidence="1">
    <location>
        <begin position="308"/>
        <end position="366"/>
    </location>
</feature>
<feature type="transmembrane region" description="Helical" evidence="2">
    <location>
        <begin position="247"/>
        <end position="269"/>
    </location>
</feature>
<name>A0A1J7IAM9_9PEZI</name>
<dbReference type="Proteomes" id="UP000182658">
    <property type="component" value="Unassembled WGS sequence"/>
</dbReference>
<evidence type="ECO:0000256" key="1">
    <source>
        <dbReference type="SAM" id="MobiDB-lite"/>
    </source>
</evidence>